<feature type="region of interest" description="Disordered" evidence="15">
    <location>
        <begin position="1"/>
        <end position="161"/>
    </location>
</feature>
<keyword evidence="6 16" id="KW-1133">Transmembrane helix</keyword>
<evidence type="ECO:0000256" key="16">
    <source>
        <dbReference type="SAM" id="Phobius"/>
    </source>
</evidence>
<dbReference type="OMA" id="AWCNGSI"/>
<dbReference type="CDD" id="cd17420">
    <property type="entry name" value="MFS_MCT8_10"/>
    <property type="match status" value="1"/>
</dbReference>
<feature type="transmembrane region" description="Helical" evidence="16">
    <location>
        <begin position="297"/>
        <end position="319"/>
    </location>
</feature>
<comment type="catalytic activity">
    <reaction evidence="8">
        <text>3,3',5-triiodo-L-thyronine(out) = 3,3',5-triiodo-L-thyronine(in)</text>
        <dbReference type="Rhea" id="RHEA:71811"/>
        <dbReference type="ChEBI" id="CHEBI:533015"/>
    </reaction>
    <physiologicalReaction direction="left-to-right" evidence="8">
        <dbReference type="Rhea" id="RHEA:71812"/>
    </physiologicalReaction>
    <physiologicalReaction direction="right-to-left" evidence="8">
        <dbReference type="Rhea" id="RHEA:71813"/>
    </physiologicalReaction>
</comment>
<evidence type="ECO:0000256" key="3">
    <source>
        <dbReference type="ARBA" id="ARBA00022448"/>
    </source>
</evidence>
<feature type="transmembrane region" description="Helical" evidence="16">
    <location>
        <begin position="426"/>
        <end position="444"/>
    </location>
</feature>
<dbReference type="FunFam" id="1.20.1250.20:FF:000179">
    <property type="entry name" value="Solute carrier family 16 member 2"/>
    <property type="match status" value="1"/>
</dbReference>
<dbReference type="GO" id="GO:2000178">
    <property type="term" value="P:negative regulation of neural precursor cell proliferation"/>
    <property type="evidence" value="ECO:0007669"/>
    <property type="project" value="Ensembl"/>
</dbReference>
<sequence>MGRGGGGVDVGGGGGEGSRDRLSRDGLASWDAEPGGGGSGSSSPRSSSSCSSRNKYQSHSGSSGPSSHSPPAAMALQSRAGEEAKGPWQEADQERQEPVGSPDPEPEPEPEPVPVPPPDPQPEPQPLPDPAPLRELEFESERVHEPEPTPTVETRGTARGFQPPEGGFGWVVVFAATWCNGSIFGIHNSVGILYSMLLEEEKEKNRQVEFQAAWVGALAMGMIFFCSPIVSIFTDRLGCRITATAGAAVAFIGLHTSSFTSSLSLRYFTYGILFGCGCSFAFQPSLVILGHYFQRRLGLANGVVSAGSSVFSMSFPFLIKMLGDKIKLAQTFQVLSTFMFVLMLLSLTYRPLLPSSQDTPSKRGVHTLHQRFLAQLRKYFNMRVFRQRTYRVWAFGIAAAALGYFVPYVHLMKYVEEEFLEIKETWVLLVCIGATSGLGRLVSGHISDSIPGLKKIYLQVLSFLLLGLMSMMIPLCRNFGGLIVVCLFLGLCDGFFITIMAPIAFELVGPMQASQAIGYLLGMMALPMIAGPPIAGLLHNCFGDYHVAFYFAGVPPIIGAIILFFVPLMHQRMFKKEQRDSSKDKMLAPDPDPNGELLPGSPSPEEPI</sequence>
<dbReference type="InterPro" id="IPR011701">
    <property type="entry name" value="MFS"/>
</dbReference>
<comment type="subcellular location">
    <subcellularLocation>
        <location evidence="1">Cell membrane</location>
        <topology evidence="1">Multi-pass membrane protein</topology>
    </subcellularLocation>
</comment>
<feature type="transmembrane region" description="Helical" evidence="16">
    <location>
        <begin position="267"/>
        <end position="290"/>
    </location>
</feature>
<proteinExistence type="inferred from homology"/>
<reference evidence="18" key="2">
    <citation type="submission" date="2025-09" db="UniProtKB">
        <authorList>
            <consortium name="Ensembl"/>
        </authorList>
    </citation>
    <scope>IDENTIFICATION</scope>
</reference>
<dbReference type="GO" id="GO:0150104">
    <property type="term" value="P:transport across blood-brain barrier"/>
    <property type="evidence" value="ECO:0007669"/>
    <property type="project" value="Ensembl"/>
</dbReference>
<feature type="compositionally biased region" description="Low complexity" evidence="15">
    <location>
        <begin position="41"/>
        <end position="71"/>
    </location>
</feature>
<dbReference type="Proteomes" id="UP000233220">
    <property type="component" value="Unplaced"/>
</dbReference>
<evidence type="ECO:0000256" key="7">
    <source>
        <dbReference type="ARBA" id="ARBA00023136"/>
    </source>
</evidence>
<dbReference type="GO" id="GO:0015349">
    <property type="term" value="F:thyroid hormone transmembrane transporter activity"/>
    <property type="evidence" value="ECO:0007669"/>
    <property type="project" value="Ensembl"/>
</dbReference>
<evidence type="ECO:0000256" key="5">
    <source>
        <dbReference type="ARBA" id="ARBA00022692"/>
    </source>
</evidence>
<feature type="compositionally biased region" description="Pro residues" evidence="15">
    <location>
        <begin position="111"/>
        <end position="131"/>
    </location>
</feature>
<evidence type="ECO:0000313" key="19">
    <source>
        <dbReference type="Proteomes" id="UP000233220"/>
    </source>
</evidence>
<evidence type="ECO:0000256" key="9">
    <source>
        <dbReference type="ARBA" id="ARBA00051690"/>
    </source>
</evidence>
<evidence type="ECO:0000256" key="12">
    <source>
        <dbReference type="ARBA" id="ARBA00063848"/>
    </source>
</evidence>
<evidence type="ECO:0000256" key="8">
    <source>
        <dbReference type="ARBA" id="ARBA00050480"/>
    </source>
</evidence>
<feature type="compositionally biased region" description="Basic and acidic residues" evidence="15">
    <location>
        <begin position="577"/>
        <end position="587"/>
    </location>
</feature>
<dbReference type="AlphaFoldDB" id="A0A2K6SUL6"/>
<dbReference type="InterPro" id="IPR050327">
    <property type="entry name" value="Proton-linked_MCT"/>
</dbReference>
<comment type="similarity">
    <text evidence="2">Belongs to the major facilitator superfamily. Monocarboxylate porter (TC 2.A.1.13) family.</text>
</comment>
<gene>
    <name evidence="18" type="primary">SLC16A2</name>
</gene>
<feature type="transmembrane region" description="Helical" evidence="16">
    <location>
        <begin position="517"/>
        <end position="535"/>
    </location>
</feature>
<evidence type="ECO:0000256" key="4">
    <source>
        <dbReference type="ARBA" id="ARBA00022475"/>
    </source>
</evidence>
<evidence type="ECO:0000256" key="14">
    <source>
        <dbReference type="ARBA" id="ARBA00079655"/>
    </source>
</evidence>
<keyword evidence="4" id="KW-1003">Cell membrane</keyword>
<evidence type="ECO:0000256" key="1">
    <source>
        <dbReference type="ARBA" id="ARBA00004651"/>
    </source>
</evidence>
<dbReference type="InterPro" id="IPR036259">
    <property type="entry name" value="MFS_trans_sf"/>
</dbReference>
<reference evidence="18" key="1">
    <citation type="submission" date="2025-08" db="UniProtKB">
        <authorList>
            <consortium name="Ensembl"/>
        </authorList>
    </citation>
    <scope>IDENTIFICATION</scope>
</reference>
<dbReference type="GO" id="GO:0042802">
    <property type="term" value="F:identical protein binding"/>
    <property type="evidence" value="ECO:0007669"/>
    <property type="project" value="Ensembl"/>
</dbReference>
<comment type="subunit">
    <text evidence="12">Monomer. Homodimer. Homooligomer.</text>
</comment>
<dbReference type="GO" id="GO:0089718">
    <property type="term" value="P:amino acid import across plasma membrane"/>
    <property type="evidence" value="ECO:0007669"/>
    <property type="project" value="Ensembl"/>
</dbReference>
<feature type="transmembrane region" description="Helical" evidence="16">
    <location>
        <begin position="210"/>
        <end position="230"/>
    </location>
</feature>
<keyword evidence="5 16" id="KW-0812">Transmembrane</keyword>
<dbReference type="GeneTree" id="ENSGT00940000159450"/>
<dbReference type="GO" id="GO:0016324">
    <property type="term" value="C:apical plasma membrane"/>
    <property type="evidence" value="ECO:0007669"/>
    <property type="project" value="Ensembl"/>
</dbReference>
<comment type="catalytic activity">
    <reaction evidence="10">
        <text>3,3',5'-triiodo-L-thyronine(out) = 3,3',5'-triiodo-L-thyronine(in)</text>
        <dbReference type="Rhea" id="RHEA:71815"/>
        <dbReference type="ChEBI" id="CHEBI:57261"/>
    </reaction>
    <physiologicalReaction direction="left-to-right" evidence="10">
        <dbReference type="Rhea" id="RHEA:71816"/>
    </physiologicalReaction>
    <physiologicalReaction direction="right-to-left" evidence="10">
        <dbReference type="Rhea" id="RHEA:71817"/>
    </physiologicalReaction>
</comment>
<dbReference type="GO" id="GO:0006520">
    <property type="term" value="P:amino acid metabolic process"/>
    <property type="evidence" value="ECO:0007669"/>
    <property type="project" value="Ensembl"/>
</dbReference>
<dbReference type="GO" id="GO:0042403">
    <property type="term" value="P:thyroid hormone metabolic process"/>
    <property type="evidence" value="ECO:0007669"/>
    <property type="project" value="Ensembl"/>
</dbReference>
<comment type="catalytic activity">
    <reaction evidence="9">
        <text>L-thyroxine(out) = L-thyroxine(in)</text>
        <dbReference type="Rhea" id="RHEA:71819"/>
        <dbReference type="ChEBI" id="CHEBI:58448"/>
    </reaction>
    <physiologicalReaction direction="left-to-right" evidence="9">
        <dbReference type="Rhea" id="RHEA:71820"/>
    </physiologicalReaction>
    <physiologicalReaction direction="right-to-left" evidence="9">
        <dbReference type="Rhea" id="RHEA:71821"/>
    </physiologicalReaction>
</comment>
<protein>
    <recommendedName>
        <fullName evidence="13">Monocarboxylate transporter 8</fullName>
    </recommendedName>
    <alternativeName>
        <fullName evidence="14">Solute carrier family 16 member 2</fullName>
    </alternativeName>
</protein>
<evidence type="ECO:0000256" key="11">
    <source>
        <dbReference type="ARBA" id="ARBA00052578"/>
    </source>
</evidence>
<feature type="transmembrane region" description="Helical" evidence="16">
    <location>
        <begin position="547"/>
        <end position="569"/>
    </location>
</feature>
<evidence type="ECO:0000313" key="18">
    <source>
        <dbReference type="Ensembl" id="ENSSBOP00000011067.1"/>
    </source>
</evidence>
<dbReference type="SUPFAM" id="SSF103473">
    <property type="entry name" value="MFS general substrate transporter"/>
    <property type="match status" value="1"/>
</dbReference>
<dbReference type="PANTHER" id="PTHR11360:SF123">
    <property type="entry name" value="MONOCARBOXYLATE TRANSPORTER 8"/>
    <property type="match status" value="1"/>
</dbReference>
<organism evidence="18 19">
    <name type="scientific">Saimiri boliviensis boliviensis</name>
    <name type="common">Bolivian squirrel monkey</name>
    <dbReference type="NCBI Taxonomy" id="39432"/>
    <lineage>
        <taxon>Eukaryota</taxon>
        <taxon>Metazoa</taxon>
        <taxon>Chordata</taxon>
        <taxon>Craniata</taxon>
        <taxon>Vertebrata</taxon>
        <taxon>Euteleostomi</taxon>
        <taxon>Mammalia</taxon>
        <taxon>Eutheria</taxon>
        <taxon>Euarchontoglires</taxon>
        <taxon>Primates</taxon>
        <taxon>Haplorrhini</taxon>
        <taxon>Platyrrhini</taxon>
        <taxon>Cebidae</taxon>
        <taxon>Saimiriinae</taxon>
        <taxon>Saimiri</taxon>
    </lineage>
</organism>
<dbReference type="Gene3D" id="1.20.1250.20">
    <property type="entry name" value="MFS general substrate transporter like domains"/>
    <property type="match status" value="2"/>
</dbReference>
<feature type="transmembrane region" description="Helical" evidence="16">
    <location>
        <begin position="456"/>
        <end position="475"/>
    </location>
</feature>
<feature type="region of interest" description="Disordered" evidence="15">
    <location>
        <begin position="577"/>
        <end position="608"/>
    </location>
</feature>
<keyword evidence="7 16" id="KW-0472">Membrane</keyword>
<name>A0A2K6SUL6_SAIBB</name>
<evidence type="ECO:0000256" key="15">
    <source>
        <dbReference type="SAM" id="MobiDB-lite"/>
    </source>
</evidence>
<dbReference type="STRING" id="39432.ENSSBOP00000011067"/>
<comment type="catalytic activity">
    <reaction evidence="11">
        <text>3,3'-diiodo-L-thyronine(out) = 3,3'-diiodo-L-thyronine(in)</text>
        <dbReference type="Rhea" id="RHEA:71823"/>
        <dbReference type="ChEBI" id="CHEBI:176514"/>
    </reaction>
    <physiologicalReaction direction="left-to-right" evidence="11">
        <dbReference type="Rhea" id="RHEA:71824"/>
    </physiologicalReaction>
    <physiologicalReaction direction="right-to-left" evidence="11">
        <dbReference type="Rhea" id="RHEA:71825"/>
    </physiologicalReaction>
</comment>
<feature type="transmembrane region" description="Helical" evidence="16">
    <location>
        <begin position="331"/>
        <end position="353"/>
    </location>
</feature>
<dbReference type="GO" id="GO:0015171">
    <property type="term" value="F:amino acid transmembrane transporter activity"/>
    <property type="evidence" value="ECO:0007669"/>
    <property type="project" value="Ensembl"/>
</dbReference>
<feature type="transmembrane region" description="Helical" evidence="16">
    <location>
        <begin position="390"/>
        <end position="406"/>
    </location>
</feature>
<evidence type="ECO:0000256" key="2">
    <source>
        <dbReference type="ARBA" id="ARBA00006727"/>
    </source>
</evidence>
<keyword evidence="19" id="KW-1185">Reference proteome</keyword>
<feature type="domain" description="Major facilitator superfamily (MFS) profile" evidence="17">
    <location>
        <begin position="389"/>
        <end position="608"/>
    </location>
</feature>
<evidence type="ECO:0000256" key="6">
    <source>
        <dbReference type="ARBA" id="ARBA00022989"/>
    </source>
</evidence>
<dbReference type="Ensembl" id="ENSSBOT00000027847.1">
    <property type="protein sequence ID" value="ENSSBOP00000011067.1"/>
    <property type="gene ID" value="ENSSBOG00000022354.1"/>
</dbReference>
<dbReference type="Pfam" id="PF07690">
    <property type="entry name" value="MFS_1"/>
    <property type="match status" value="1"/>
</dbReference>
<dbReference type="InterPro" id="IPR020846">
    <property type="entry name" value="MFS_dom"/>
</dbReference>
<feature type="compositionally biased region" description="Gly residues" evidence="15">
    <location>
        <begin position="1"/>
        <end position="16"/>
    </location>
</feature>
<evidence type="ECO:0000259" key="17">
    <source>
        <dbReference type="PROSITE" id="PS50850"/>
    </source>
</evidence>
<dbReference type="PANTHER" id="PTHR11360">
    <property type="entry name" value="MONOCARBOXYLATE TRANSPORTER"/>
    <property type="match status" value="1"/>
</dbReference>
<accession>A0A2K6SUL6</accession>
<evidence type="ECO:0000256" key="13">
    <source>
        <dbReference type="ARBA" id="ARBA00072171"/>
    </source>
</evidence>
<feature type="transmembrane region" description="Helical" evidence="16">
    <location>
        <begin position="237"/>
        <end position="255"/>
    </location>
</feature>
<feature type="transmembrane region" description="Helical" evidence="16">
    <location>
        <begin position="481"/>
        <end position="505"/>
    </location>
</feature>
<dbReference type="PROSITE" id="PS50850">
    <property type="entry name" value="MFS"/>
    <property type="match status" value="1"/>
</dbReference>
<evidence type="ECO:0000256" key="10">
    <source>
        <dbReference type="ARBA" id="ARBA00052211"/>
    </source>
</evidence>
<dbReference type="FunFam" id="1.20.1250.20:FF:000156">
    <property type="entry name" value="monocarboxylate transporter 8 isoform X1"/>
    <property type="match status" value="1"/>
</dbReference>
<feature type="compositionally biased region" description="Basic and acidic residues" evidence="15">
    <location>
        <begin position="132"/>
        <end position="147"/>
    </location>
</feature>
<keyword evidence="3" id="KW-0813">Transport</keyword>